<organism evidence="1 2">
    <name type="scientific">Burkholderia contaminans</name>
    <dbReference type="NCBI Taxonomy" id="488447"/>
    <lineage>
        <taxon>Bacteria</taxon>
        <taxon>Pseudomonadati</taxon>
        <taxon>Pseudomonadota</taxon>
        <taxon>Betaproteobacteria</taxon>
        <taxon>Burkholderiales</taxon>
        <taxon>Burkholderiaceae</taxon>
        <taxon>Burkholderia</taxon>
        <taxon>Burkholderia cepacia complex</taxon>
    </lineage>
</organism>
<reference evidence="1 2" key="1">
    <citation type="submission" date="2019-09" db="EMBL/GenBank/DDBJ databases">
        <authorList>
            <person name="Depoorter E."/>
        </authorList>
    </citation>
    <scope>NUCLEOTIDE SEQUENCE [LARGE SCALE GENOMIC DNA]</scope>
    <source>
        <strain evidence="1">R-71033</strain>
    </source>
</reference>
<gene>
    <name evidence="1" type="ORF">BCO71033_00529</name>
</gene>
<evidence type="ECO:0008006" key="3">
    <source>
        <dbReference type="Google" id="ProtNLM"/>
    </source>
</evidence>
<dbReference type="AlphaFoldDB" id="A0A6P2VPP3"/>
<evidence type="ECO:0000313" key="2">
    <source>
        <dbReference type="Proteomes" id="UP000494109"/>
    </source>
</evidence>
<sequence length="169" mass="19025">MGASTRMKQVKMKEVIDLLEGGKKATPEKGDLFVMHMKGVGFVPGLVVKDDFKYGSEELCIIYLYNEISAEKNSKFILDKNNLIVPPALVAAMDWREKGGFENIGHLNESDMDVFPNHCFYDRLRRRYVDNGGKVCEKFEPCGVRTISNVGSEAIGIYQKLNPDVEVVE</sequence>
<dbReference type="EMBL" id="CABVQS010000002">
    <property type="protein sequence ID" value="VWC82017.1"/>
    <property type="molecule type" value="Genomic_DNA"/>
</dbReference>
<protein>
    <recommendedName>
        <fullName evidence="3">Immunity protein 26 of polymorphic toxin system</fullName>
    </recommendedName>
</protein>
<dbReference type="Proteomes" id="UP000494109">
    <property type="component" value="Unassembled WGS sequence"/>
</dbReference>
<proteinExistence type="predicted"/>
<accession>A0A6P2VPP3</accession>
<evidence type="ECO:0000313" key="1">
    <source>
        <dbReference type="EMBL" id="VWC82017.1"/>
    </source>
</evidence>
<name>A0A6P2VPP3_9BURK</name>